<evidence type="ECO:0000313" key="3">
    <source>
        <dbReference type="Proteomes" id="UP000295573"/>
    </source>
</evidence>
<dbReference type="EMBL" id="SLWR01000018">
    <property type="protein sequence ID" value="TCO40104.1"/>
    <property type="molecule type" value="Genomic_DNA"/>
</dbReference>
<evidence type="ECO:0000313" key="2">
    <source>
        <dbReference type="EMBL" id="TCO40104.1"/>
    </source>
</evidence>
<keyword evidence="3" id="KW-1185">Reference proteome</keyword>
<feature type="region of interest" description="Disordered" evidence="1">
    <location>
        <begin position="259"/>
        <end position="345"/>
    </location>
</feature>
<sequence>MPDRPELISPDSPSYREFTRLYRLARSIRPTPIDRWNGQLYAMNGDTLGGFDHRTGSIKVNGPLVFRYLTGRPAPNRRRQAQALSTVLHEATHAGMTLDAPAEPNAVRTNHSLGLTEGLAELRAAQDFQIFAELAGYPGLVFTEPQYEGAFIATESLLKQASGLRVDSEQLIDRLAQGPGVMHFDQIAEAVLQNRLAEVVPFRTTDRTAVRAALIETMLHPQWATLIHRPADSGRSVANEIGQALNSKLDELRRHYRSAPRAPWPTAPPNADADRAPQPTTDPPDSNHLPPELRFLAGVAPAADATRRKPVAGDGSRRSGHLMKGVEKRWISRHSESSSRLGGGC</sequence>
<feature type="compositionally biased region" description="Basic and acidic residues" evidence="1">
    <location>
        <begin position="324"/>
        <end position="337"/>
    </location>
</feature>
<dbReference type="AlphaFoldDB" id="A0A4R2I748"/>
<reference evidence="2 3" key="1">
    <citation type="journal article" date="2015" name="Stand. Genomic Sci.">
        <title>Genomic Encyclopedia of Bacterial and Archaeal Type Strains, Phase III: the genomes of soil and plant-associated and newly described type strains.</title>
        <authorList>
            <person name="Whitman W.B."/>
            <person name="Woyke T."/>
            <person name="Klenk H.P."/>
            <person name="Zhou Y."/>
            <person name="Lilburn T.G."/>
            <person name="Beck B.J."/>
            <person name="De Vos P."/>
            <person name="Vandamme P."/>
            <person name="Eisen J.A."/>
            <person name="Garrity G."/>
            <person name="Hugenholtz P."/>
            <person name="Kyrpides N.C."/>
        </authorList>
    </citation>
    <scope>NUCLEOTIDE SEQUENCE [LARGE SCALE GENOMIC DNA]</scope>
    <source>
        <strain evidence="2 3">VKM Ac-2541</strain>
    </source>
</reference>
<name>A0A4R2I748_9ACTN</name>
<comment type="caution">
    <text evidence="2">The sequence shown here is derived from an EMBL/GenBank/DDBJ whole genome shotgun (WGS) entry which is preliminary data.</text>
</comment>
<gene>
    <name evidence="2" type="ORF">EV646_11818</name>
</gene>
<dbReference type="Proteomes" id="UP000295573">
    <property type="component" value="Unassembled WGS sequence"/>
</dbReference>
<organism evidence="2 3">
    <name type="scientific">Kribbella antiqua</name>
    <dbReference type="NCBI Taxonomy" id="2512217"/>
    <lineage>
        <taxon>Bacteria</taxon>
        <taxon>Bacillati</taxon>
        <taxon>Actinomycetota</taxon>
        <taxon>Actinomycetes</taxon>
        <taxon>Propionibacteriales</taxon>
        <taxon>Kribbellaceae</taxon>
        <taxon>Kribbella</taxon>
    </lineage>
</organism>
<accession>A0A4R2I748</accession>
<evidence type="ECO:0000256" key="1">
    <source>
        <dbReference type="SAM" id="MobiDB-lite"/>
    </source>
</evidence>
<proteinExistence type="predicted"/>
<protein>
    <submittedName>
        <fullName evidence="2">Uncharacterized protein</fullName>
    </submittedName>
</protein>